<dbReference type="EMBL" id="BAAASG010000004">
    <property type="protein sequence ID" value="GAA2479382.1"/>
    <property type="molecule type" value="Genomic_DNA"/>
</dbReference>
<dbReference type="InterPro" id="IPR012938">
    <property type="entry name" value="Glc/Sorbosone_DH"/>
</dbReference>
<evidence type="ECO:0000313" key="3">
    <source>
        <dbReference type="EMBL" id="GAA2479382.1"/>
    </source>
</evidence>
<organism evidence="3 4">
    <name type="scientific">Streptomyces longisporus</name>
    <dbReference type="NCBI Taxonomy" id="1948"/>
    <lineage>
        <taxon>Bacteria</taxon>
        <taxon>Bacillati</taxon>
        <taxon>Actinomycetota</taxon>
        <taxon>Actinomycetes</taxon>
        <taxon>Kitasatosporales</taxon>
        <taxon>Streptomycetaceae</taxon>
        <taxon>Streptomyces</taxon>
    </lineage>
</organism>
<comment type="caution">
    <text evidence="3">The sequence shown here is derived from an EMBL/GenBank/DDBJ whole genome shotgun (WGS) entry which is preliminary data.</text>
</comment>
<dbReference type="PANTHER" id="PTHR19328">
    <property type="entry name" value="HEDGEHOG-INTERACTING PROTEIN"/>
    <property type="match status" value="1"/>
</dbReference>
<sequence length="378" mass="40520">MTDPGRSVRRPSRIVLGSLAAAAALLAAGLPQSAPAAAAPSTSALTAAAADGGAPTDDVSTLSTGWQTPWEIKFMPDGSSALVTERLTAQVYRLDREGRKTRVGEVPNTVPEPYDDGPGGLLGVAPSPTWNGTTDKQVFFVHTTRTRTQVVSMDYDGSSLSNYKVVLGGIKRVGNHNGGQIAFGPDGYLYVTTGDAYQPKLAQDKKSLNGKILRITRTGAAAPGNPFGTRVYSYGHRNPEGLAWDRSGRLWETEVGDQTWDEINLIKPGANYGFPACEGACDVKGMTTPRVVFHPEWGVPAQLVVVDNVIYVTSLRGKRLWRIPIDGDSEFTGTPVDFYPGRFGRLRAIAKVPGADELWVGTSDLGYGKDKILRVSLK</sequence>
<feature type="chain" id="PRO_5046100322" evidence="1">
    <location>
        <begin position="39"/>
        <end position="378"/>
    </location>
</feature>
<reference evidence="4" key="1">
    <citation type="journal article" date="2019" name="Int. J. Syst. Evol. Microbiol.">
        <title>The Global Catalogue of Microorganisms (GCM) 10K type strain sequencing project: providing services to taxonomists for standard genome sequencing and annotation.</title>
        <authorList>
            <consortium name="The Broad Institute Genomics Platform"/>
            <consortium name="The Broad Institute Genome Sequencing Center for Infectious Disease"/>
            <person name="Wu L."/>
            <person name="Ma J."/>
        </authorList>
    </citation>
    <scope>NUCLEOTIDE SEQUENCE [LARGE SCALE GENOMIC DNA]</scope>
    <source>
        <strain evidence="4">JCM 4395</strain>
    </source>
</reference>
<dbReference type="Proteomes" id="UP001501777">
    <property type="component" value="Unassembled WGS sequence"/>
</dbReference>
<dbReference type="Gene3D" id="2.120.10.30">
    <property type="entry name" value="TolB, C-terminal domain"/>
    <property type="match status" value="1"/>
</dbReference>
<dbReference type="PANTHER" id="PTHR19328:SF13">
    <property type="entry name" value="HIPL1 PROTEIN"/>
    <property type="match status" value="1"/>
</dbReference>
<keyword evidence="1" id="KW-0732">Signal</keyword>
<dbReference type="InterPro" id="IPR011041">
    <property type="entry name" value="Quinoprot_gluc/sorb_DH_b-prop"/>
</dbReference>
<dbReference type="SUPFAM" id="SSF50952">
    <property type="entry name" value="Soluble quinoprotein glucose dehydrogenase"/>
    <property type="match status" value="1"/>
</dbReference>
<dbReference type="Pfam" id="PF07995">
    <property type="entry name" value="GSDH"/>
    <property type="match status" value="1"/>
</dbReference>
<feature type="signal peptide" evidence="1">
    <location>
        <begin position="1"/>
        <end position="38"/>
    </location>
</feature>
<evidence type="ECO:0000256" key="1">
    <source>
        <dbReference type="SAM" id="SignalP"/>
    </source>
</evidence>
<keyword evidence="4" id="KW-1185">Reference proteome</keyword>
<dbReference type="InterPro" id="IPR006311">
    <property type="entry name" value="TAT_signal"/>
</dbReference>
<gene>
    <name evidence="3" type="ORF">GCM10010276_14900</name>
</gene>
<dbReference type="InterPro" id="IPR011042">
    <property type="entry name" value="6-blade_b-propeller_TolB-like"/>
</dbReference>
<dbReference type="RefSeq" id="WP_344399266.1">
    <property type="nucleotide sequence ID" value="NZ_BAAASG010000004.1"/>
</dbReference>
<accession>A0ABP5YDR2</accession>
<feature type="domain" description="Glucose/Sorbosone dehydrogenase" evidence="2">
    <location>
        <begin position="67"/>
        <end position="363"/>
    </location>
</feature>
<evidence type="ECO:0000259" key="2">
    <source>
        <dbReference type="Pfam" id="PF07995"/>
    </source>
</evidence>
<name>A0ABP5YDR2_STRLO</name>
<protein>
    <submittedName>
        <fullName evidence="3">PQQ-dependent sugar dehydrogenase</fullName>
    </submittedName>
</protein>
<dbReference type="PROSITE" id="PS51318">
    <property type="entry name" value="TAT"/>
    <property type="match status" value="1"/>
</dbReference>
<proteinExistence type="predicted"/>
<evidence type="ECO:0000313" key="4">
    <source>
        <dbReference type="Proteomes" id="UP001501777"/>
    </source>
</evidence>